<protein>
    <submittedName>
        <fullName evidence="7">O-antigen ligase family protein</fullName>
    </submittedName>
</protein>
<dbReference type="GO" id="GO:0016874">
    <property type="term" value="F:ligase activity"/>
    <property type="evidence" value="ECO:0007669"/>
    <property type="project" value="UniProtKB-KW"/>
</dbReference>
<feature type="transmembrane region" description="Helical" evidence="5">
    <location>
        <begin position="125"/>
        <end position="146"/>
    </location>
</feature>
<feature type="transmembrane region" description="Helical" evidence="5">
    <location>
        <begin position="31"/>
        <end position="51"/>
    </location>
</feature>
<feature type="transmembrane region" description="Helical" evidence="5">
    <location>
        <begin position="95"/>
        <end position="113"/>
    </location>
</feature>
<keyword evidence="3 5" id="KW-1133">Transmembrane helix</keyword>
<sequence length="417" mass="48057">MNILRKIFVYMIYLYIAALPIFPSKYKFKDIPFNGDIILTLIILIYIFKLIVDVDSRNKFVNGLKNFFRDYLNIFIFLWIAMMYVSILYAKDRTLALSETIRFTTYALLYYIIKYDINEKKVLDKILKLYIFVSMLIGLIGISQSLEGLGTISKGRFINLNRVASTLENANNLGVFFILVLFPLLVLFIKERNKLKKIIYFLFSIISLFNIVISGSRNAILALLVGMFSLIIMYNFKLIFVFLAGGGLAMFIPQTSKIINVIGSKLQDPPRIKLWEIALYMIKDHPILGVGNGNYRTYYPMYVNNVKDIAYVAKGEFHPHSIYLKAQCELGVMGLFSLVGLLIASAAKIIKFSNTVEDNFYKYFYKGFAASMISFFFMNSIDNFFSAPKIIAYFWILLATAESYQCYIKINIQNTIN</sequence>
<keyword evidence="7" id="KW-0436">Ligase</keyword>
<organism evidence="7 8">
    <name type="scientific">Candidatus Clostridium stratigraminis</name>
    <dbReference type="NCBI Taxonomy" id="3381661"/>
    <lineage>
        <taxon>Bacteria</taxon>
        <taxon>Bacillati</taxon>
        <taxon>Bacillota</taxon>
        <taxon>Clostridia</taxon>
        <taxon>Eubacteriales</taxon>
        <taxon>Clostridiaceae</taxon>
        <taxon>Clostridium</taxon>
    </lineage>
</organism>
<evidence type="ECO:0000256" key="2">
    <source>
        <dbReference type="ARBA" id="ARBA00022692"/>
    </source>
</evidence>
<dbReference type="Pfam" id="PF04932">
    <property type="entry name" value="Wzy_C"/>
    <property type="match status" value="1"/>
</dbReference>
<keyword evidence="4 5" id="KW-0472">Membrane</keyword>
<gene>
    <name evidence="7" type="ORF">ACJDUG_07970</name>
</gene>
<evidence type="ECO:0000256" key="5">
    <source>
        <dbReference type="SAM" id="Phobius"/>
    </source>
</evidence>
<feature type="transmembrane region" description="Helical" evidence="5">
    <location>
        <begin position="71"/>
        <end position="89"/>
    </location>
</feature>
<feature type="transmembrane region" description="Helical" evidence="5">
    <location>
        <begin position="7"/>
        <end position="25"/>
    </location>
</feature>
<keyword evidence="8" id="KW-1185">Reference proteome</keyword>
<evidence type="ECO:0000256" key="3">
    <source>
        <dbReference type="ARBA" id="ARBA00022989"/>
    </source>
</evidence>
<dbReference type="RefSeq" id="WP_406769369.1">
    <property type="nucleotide sequence ID" value="NZ_JBJHZZ010000003.1"/>
</dbReference>
<dbReference type="Proteomes" id="UP001623591">
    <property type="component" value="Unassembled WGS sequence"/>
</dbReference>
<proteinExistence type="predicted"/>
<evidence type="ECO:0000259" key="6">
    <source>
        <dbReference type="Pfam" id="PF04932"/>
    </source>
</evidence>
<feature type="transmembrane region" description="Helical" evidence="5">
    <location>
        <begin position="221"/>
        <end position="252"/>
    </location>
</feature>
<accession>A0ABW8T5F5</accession>
<feature type="transmembrane region" description="Helical" evidence="5">
    <location>
        <begin position="198"/>
        <end position="215"/>
    </location>
</feature>
<feature type="domain" description="O-antigen ligase-related" evidence="6">
    <location>
        <begin position="203"/>
        <end position="338"/>
    </location>
</feature>
<evidence type="ECO:0000313" key="7">
    <source>
        <dbReference type="EMBL" id="MFL0246905.1"/>
    </source>
</evidence>
<reference evidence="7 8" key="1">
    <citation type="submission" date="2024-11" db="EMBL/GenBank/DDBJ databases">
        <authorList>
            <person name="Heng Y.C."/>
            <person name="Lim A.C.H."/>
            <person name="Lee J.K.Y."/>
            <person name="Kittelmann S."/>
        </authorList>
    </citation>
    <scope>NUCLEOTIDE SEQUENCE [LARGE SCALE GENOMIC DNA]</scope>
    <source>
        <strain evidence="7 8">WILCCON 0185</strain>
    </source>
</reference>
<evidence type="ECO:0000256" key="1">
    <source>
        <dbReference type="ARBA" id="ARBA00004141"/>
    </source>
</evidence>
<comment type="caution">
    <text evidence="7">The sequence shown here is derived from an EMBL/GenBank/DDBJ whole genome shotgun (WGS) entry which is preliminary data.</text>
</comment>
<evidence type="ECO:0000313" key="8">
    <source>
        <dbReference type="Proteomes" id="UP001623591"/>
    </source>
</evidence>
<comment type="subcellular location">
    <subcellularLocation>
        <location evidence="1">Membrane</location>
        <topology evidence="1">Multi-pass membrane protein</topology>
    </subcellularLocation>
</comment>
<name>A0ABW8T5F5_9CLOT</name>
<keyword evidence="2 5" id="KW-0812">Transmembrane</keyword>
<feature type="transmembrane region" description="Helical" evidence="5">
    <location>
        <begin position="330"/>
        <end position="351"/>
    </location>
</feature>
<evidence type="ECO:0000256" key="4">
    <source>
        <dbReference type="ARBA" id="ARBA00023136"/>
    </source>
</evidence>
<dbReference type="InterPro" id="IPR051533">
    <property type="entry name" value="WaaL-like"/>
</dbReference>
<dbReference type="EMBL" id="JBJHZZ010000003">
    <property type="protein sequence ID" value="MFL0246905.1"/>
    <property type="molecule type" value="Genomic_DNA"/>
</dbReference>
<dbReference type="PANTHER" id="PTHR37422:SF17">
    <property type="entry name" value="O-ANTIGEN LIGASE"/>
    <property type="match status" value="1"/>
</dbReference>
<dbReference type="InterPro" id="IPR007016">
    <property type="entry name" value="O-antigen_ligase-rel_domated"/>
</dbReference>
<dbReference type="PANTHER" id="PTHR37422">
    <property type="entry name" value="TEICHURONIC ACID BIOSYNTHESIS PROTEIN TUAE"/>
    <property type="match status" value="1"/>
</dbReference>
<feature type="transmembrane region" description="Helical" evidence="5">
    <location>
        <begin position="170"/>
        <end position="189"/>
    </location>
</feature>